<comment type="caution">
    <text evidence="9">The sequence shown here is derived from an EMBL/GenBank/DDBJ whole genome shotgun (WGS) entry which is preliminary data.</text>
</comment>
<evidence type="ECO:0000256" key="6">
    <source>
        <dbReference type="SAM" id="Phobius"/>
    </source>
</evidence>
<feature type="domain" description="ABC3 transporter permease C-terminal" evidence="7">
    <location>
        <begin position="746"/>
        <end position="859"/>
    </location>
</feature>
<feature type="domain" description="MacB-like periplasmic core" evidence="8">
    <location>
        <begin position="95"/>
        <end position="317"/>
    </location>
</feature>
<evidence type="ECO:0000313" key="9">
    <source>
        <dbReference type="EMBL" id="MFD0999491.1"/>
    </source>
</evidence>
<comment type="subcellular location">
    <subcellularLocation>
        <location evidence="1">Cell membrane</location>
        <topology evidence="1">Multi-pass membrane protein</topology>
    </subcellularLocation>
</comment>
<feature type="transmembrane region" description="Helical" evidence="6">
    <location>
        <begin position="798"/>
        <end position="818"/>
    </location>
</feature>
<keyword evidence="3 6" id="KW-0812">Transmembrane</keyword>
<evidence type="ECO:0000256" key="4">
    <source>
        <dbReference type="ARBA" id="ARBA00022989"/>
    </source>
</evidence>
<organism evidence="9 10">
    <name type="scientific">Ohtaekwangia kribbensis</name>
    <dbReference type="NCBI Taxonomy" id="688913"/>
    <lineage>
        <taxon>Bacteria</taxon>
        <taxon>Pseudomonadati</taxon>
        <taxon>Bacteroidota</taxon>
        <taxon>Cytophagia</taxon>
        <taxon>Cytophagales</taxon>
        <taxon>Fulvivirgaceae</taxon>
        <taxon>Ohtaekwangia</taxon>
    </lineage>
</organism>
<evidence type="ECO:0000256" key="1">
    <source>
        <dbReference type="ARBA" id="ARBA00004651"/>
    </source>
</evidence>
<keyword evidence="2" id="KW-1003">Cell membrane</keyword>
<evidence type="ECO:0000256" key="5">
    <source>
        <dbReference type="ARBA" id="ARBA00023136"/>
    </source>
</evidence>
<evidence type="ECO:0000313" key="10">
    <source>
        <dbReference type="Proteomes" id="UP001597112"/>
    </source>
</evidence>
<name>A0ABW3K231_9BACT</name>
<feature type="domain" description="ABC3 transporter permease C-terminal" evidence="7">
    <location>
        <begin position="363"/>
        <end position="479"/>
    </location>
</feature>
<dbReference type="Pfam" id="PF12704">
    <property type="entry name" value="MacB_PCD"/>
    <property type="match status" value="1"/>
</dbReference>
<feature type="transmembrane region" description="Helical" evidence="6">
    <location>
        <begin position="360"/>
        <end position="381"/>
    </location>
</feature>
<keyword evidence="5 6" id="KW-0472">Membrane</keyword>
<evidence type="ECO:0000259" key="7">
    <source>
        <dbReference type="Pfam" id="PF02687"/>
    </source>
</evidence>
<dbReference type="RefSeq" id="WP_377578029.1">
    <property type="nucleotide sequence ID" value="NZ_JBHTKA010000001.1"/>
</dbReference>
<dbReference type="EMBL" id="JBHTKA010000001">
    <property type="protein sequence ID" value="MFD0999491.1"/>
    <property type="molecule type" value="Genomic_DNA"/>
</dbReference>
<sequence length="866" mass="97723">MKDARPAWAWRLLSILCPDYLLEEIEGDLLQRFHKDTRLLGERSARRRLVWNILRYCRPGILFRHRFSLDLIPIYMLANYFKVASRVMVRNKSFSVINILGLTMGLTGALLLFLWIGKEFTYDEFHANKDNIYKAWNRARVDGALQCWDRTPRVLAPTVTQEFAAVERAVSYADYNTAFLFTKGDVRIMKNSGAFTDPQFLTMFSFPLVKGDPLKALGNPNSIVLTEDFARELFGGKEAFGEVITIWEENNSFDFTITGIVKELPANTSFSFQYLIPFQFLESIGEKDTYWGNNSVDTYVQLKPGTDANRFNEEIKDITRKHTSGENITEIFLYPLTKMRLYSRFDNGVPAGGRIEVVRLLGILGICLIVIACINFINLSTARAQKRSREVGVRKVTGAHRYSLVVQFLCESILITALAGILAVVFVMLLLPAFGALVEQKLTLDYTNVAVWGAIGIGILTIGILAGGYPAFYLSSFNPVRVLKGSPSTGTSRNFFRKVLVVFQFSFAMTLIIATLVVQEQIEYAQQRDAGYARENMIYQYITGDLEKNYEAYKNELLQSGIAVSVTKTSSPITEVWSNSWEFGWNGKDPQSKIAVDRFYTDEDIVSTAGLTLVAGRDMDLDKYPTDSTALLLNEAAVKAMGFDNPIGELITDSGTEWHVVGVVKDFLLRSPFQKVKPMVLQGSKGWFTVIHMRLNHNRPLQENLATLEKLYNKYNPVYPFDYNFVDDVYKNKFIDQEKTQTITTIFTSLAIFISCLGLLGLSTYIIESRVKEIGIRKILGASIANIAQLLSKDSMRMIIVGILLGCPSAWWGLNQWLMSFEYRTTLEPWIFLVAAAAIIIIAGLTIVVQIVRAARTNPVSSLKQE</sequence>
<dbReference type="NCBIfam" id="NF038404">
    <property type="entry name" value="perm_prefix_2"/>
    <property type="match status" value="1"/>
</dbReference>
<dbReference type="InterPro" id="IPR003838">
    <property type="entry name" value="ABC3_permease_C"/>
</dbReference>
<dbReference type="InterPro" id="IPR050250">
    <property type="entry name" value="Macrolide_Exporter_MacB"/>
</dbReference>
<keyword evidence="10" id="KW-1185">Reference proteome</keyword>
<gene>
    <name evidence="9" type="ORF">ACFQ21_09240</name>
</gene>
<dbReference type="PANTHER" id="PTHR30572:SF18">
    <property type="entry name" value="ABC-TYPE MACROLIDE FAMILY EXPORT SYSTEM PERMEASE COMPONENT 2"/>
    <property type="match status" value="1"/>
</dbReference>
<dbReference type="Proteomes" id="UP001597112">
    <property type="component" value="Unassembled WGS sequence"/>
</dbReference>
<dbReference type="Pfam" id="PF02687">
    <property type="entry name" value="FtsX"/>
    <property type="match status" value="2"/>
</dbReference>
<dbReference type="PANTHER" id="PTHR30572">
    <property type="entry name" value="MEMBRANE COMPONENT OF TRANSPORTER-RELATED"/>
    <property type="match status" value="1"/>
</dbReference>
<feature type="transmembrane region" description="Helical" evidence="6">
    <location>
        <begin position="830"/>
        <end position="852"/>
    </location>
</feature>
<feature type="transmembrane region" description="Helical" evidence="6">
    <location>
        <begin position="451"/>
        <end position="474"/>
    </location>
</feature>
<protein>
    <submittedName>
        <fullName evidence="9">ABC transporter permease</fullName>
    </submittedName>
</protein>
<reference evidence="10" key="1">
    <citation type="journal article" date="2019" name="Int. J. Syst. Evol. Microbiol.">
        <title>The Global Catalogue of Microorganisms (GCM) 10K type strain sequencing project: providing services to taxonomists for standard genome sequencing and annotation.</title>
        <authorList>
            <consortium name="The Broad Institute Genomics Platform"/>
            <consortium name="The Broad Institute Genome Sequencing Center for Infectious Disease"/>
            <person name="Wu L."/>
            <person name="Ma J."/>
        </authorList>
    </citation>
    <scope>NUCLEOTIDE SEQUENCE [LARGE SCALE GENOMIC DNA]</scope>
    <source>
        <strain evidence="10">CCUG 58938</strain>
    </source>
</reference>
<feature type="transmembrane region" description="Helical" evidence="6">
    <location>
        <begin position="96"/>
        <end position="116"/>
    </location>
</feature>
<evidence type="ECO:0000256" key="2">
    <source>
        <dbReference type="ARBA" id="ARBA00022475"/>
    </source>
</evidence>
<proteinExistence type="predicted"/>
<accession>A0ABW3K231</accession>
<evidence type="ECO:0000259" key="8">
    <source>
        <dbReference type="Pfam" id="PF12704"/>
    </source>
</evidence>
<evidence type="ECO:0000256" key="3">
    <source>
        <dbReference type="ARBA" id="ARBA00022692"/>
    </source>
</evidence>
<dbReference type="InterPro" id="IPR047699">
    <property type="entry name" value="Permease_put_prefix"/>
</dbReference>
<feature type="transmembrane region" description="Helical" evidence="6">
    <location>
        <begin position="746"/>
        <end position="767"/>
    </location>
</feature>
<keyword evidence="4 6" id="KW-1133">Transmembrane helix</keyword>
<feature type="transmembrane region" description="Helical" evidence="6">
    <location>
        <begin position="402"/>
        <end position="431"/>
    </location>
</feature>
<dbReference type="InterPro" id="IPR025857">
    <property type="entry name" value="MacB_PCD"/>
</dbReference>
<feature type="transmembrane region" description="Helical" evidence="6">
    <location>
        <begin position="495"/>
        <end position="518"/>
    </location>
</feature>